<evidence type="ECO:0000313" key="7">
    <source>
        <dbReference type="Proteomes" id="UP000383932"/>
    </source>
</evidence>
<dbReference type="InterPro" id="IPR011006">
    <property type="entry name" value="CheY-like_superfamily"/>
</dbReference>
<dbReference type="OrthoDB" id="21225at2759"/>
<sequence length="928" mass="99246">MINLSFSSGSFALVAVNPVCAGSARRLLDISAGTWAQLAMAHNGHSKFEVAFEREEELPRLVRAFSMPVSSGDLKHPGRGDGYCGLGGELADMAQSVIQTLLQVCPPHVLDPAREQFSGCAVHMPMASVGGMLAAMRALNWMSVRIGGFVDEGGFGGSEGPYDVGEMLQSVGDLLGGIAAQANIQLVIYHGDVGLKHVGIWGDEGGASFVLSHVRILLSSGLYSLLQIVRQVIAIADPGDTIELGLHIEPNGDGLNCVFEISHPRVPQLDSPILKRLLRHMRATLQVKGGILLSIPATYSPPPIAHLTPAQEAERQPFPTLRLAPEPTLEDLVRFADTQLRGKRATFYASAKSSFARHLTSYLTAWGVGIEHRSDDDMSADAELVIIDDDVHILRKRLRPDPPRKRPLLAHRPRSSPHIRQLIGIPETPPAAAPVIHFTSLANYKLVRDIVQSVSVPGEVLVIPGPAGPRRFLTALYTAMTRPMVDPIFAPIATTPTSPCSSRIQRPASVGAQRPSPLQVDSREYFSETTNIVSPNPSDPGTGVVLQDLEGRPAGILFQPKPRVNGRSASTDVESPVSAGGSTRKSAPPSPSTPVLTRRDEPVAPLFVRTRSGGRVETEEKKVSRRPSEVKSPGTKKGKKAKDAGIVPPISVLIVEDNPINQTILSTFIRRKKIKCDVAQNGLQAVDKWKTGRFHLIFMDIQMPVMDGIEATREIRRLEKLQHVGSPTPPIESPSLVTDSKQLYTTPSSPFRSSVVIVALTASSLQSDRVAALAAGCNDFLTKPVALDWLDKKIIEWGSIKALQMWADPEMATGWQRGQDAKARAVATRLRIQRAPPRARENEGHEGQPGVMLEAPTPDASDGAAAAAVDAGGGGGGGARRVGMGRSPLSRTMTLPGPPPPPGQATQGQGTPELSAPAATADQSGNTS</sequence>
<dbReference type="EMBL" id="SSOP01000527">
    <property type="protein sequence ID" value="KAB5588206.1"/>
    <property type="molecule type" value="Genomic_DNA"/>
</dbReference>
<dbReference type="PANTHER" id="PTHR45339">
    <property type="entry name" value="HYBRID SIGNAL TRANSDUCTION HISTIDINE KINASE J"/>
    <property type="match status" value="1"/>
</dbReference>
<organism evidence="6 7">
    <name type="scientific">Ceratobasidium theobromae</name>
    <dbReference type="NCBI Taxonomy" id="1582974"/>
    <lineage>
        <taxon>Eukaryota</taxon>
        <taxon>Fungi</taxon>
        <taxon>Dikarya</taxon>
        <taxon>Basidiomycota</taxon>
        <taxon>Agaricomycotina</taxon>
        <taxon>Agaricomycetes</taxon>
        <taxon>Cantharellales</taxon>
        <taxon>Ceratobasidiaceae</taxon>
        <taxon>Ceratobasidium</taxon>
    </lineage>
</organism>
<feature type="region of interest" description="Disordered" evidence="4">
    <location>
        <begin position="831"/>
        <end position="928"/>
    </location>
</feature>
<dbReference type="SMART" id="SM00448">
    <property type="entry name" value="REC"/>
    <property type="match status" value="1"/>
</dbReference>
<evidence type="ECO:0000256" key="4">
    <source>
        <dbReference type="SAM" id="MobiDB-lite"/>
    </source>
</evidence>
<dbReference type="Gene3D" id="3.40.50.2300">
    <property type="match status" value="1"/>
</dbReference>
<keyword evidence="7" id="KW-1185">Reference proteome</keyword>
<evidence type="ECO:0000256" key="1">
    <source>
        <dbReference type="ARBA" id="ARBA00022553"/>
    </source>
</evidence>
<keyword evidence="2" id="KW-0902">Two-component regulatory system</keyword>
<accession>A0A5N5Q9X7</accession>
<dbReference type="AlphaFoldDB" id="A0A5N5Q9X7"/>
<feature type="region of interest" description="Disordered" evidence="4">
    <location>
        <begin position="496"/>
        <end position="517"/>
    </location>
</feature>
<dbReference type="InterPro" id="IPR001789">
    <property type="entry name" value="Sig_transdc_resp-reg_receiver"/>
</dbReference>
<proteinExistence type="predicted"/>
<evidence type="ECO:0000256" key="2">
    <source>
        <dbReference type="ARBA" id="ARBA00023012"/>
    </source>
</evidence>
<reference evidence="6 7" key="1">
    <citation type="journal article" date="2019" name="Fungal Biol. Biotechnol.">
        <title>Draft genome sequence of fastidious pathogen Ceratobasidium theobromae, which causes vascular-streak dieback in Theobroma cacao.</title>
        <authorList>
            <person name="Ali S.S."/>
            <person name="Asman A."/>
            <person name="Shao J."/>
            <person name="Firmansyah A.P."/>
            <person name="Susilo A.W."/>
            <person name="Rosmana A."/>
            <person name="McMahon P."/>
            <person name="Junaid M."/>
            <person name="Guest D."/>
            <person name="Kheng T.Y."/>
            <person name="Meinhardt L.W."/>
            <person name="Bailey B.A."/>
        </authorList>
    </citation>
    <scope>NUCLEOTIDE SEQUENCE [LARGE SCALE GENOMIC DNA]</scope>
    <source>
        <strain evidence="6 7">CT2</strain>
    </source>
</reference>
<evidence type="ECO:0000256" key="3">
    <source>
        <dbReference type="PROSITE-ProRule" id="PRU00169"/>
    </source>
</evidence>
<feature type="modified residue" description="4-aspartylphosphate" evidence="3">
    <location>
        <position position="700"/>
    </location>
</feature>
<comment type="caution">
    <text evidence="6">The sequence shown here is derived from an EMBL/GenBank/DDBJ whole genome shotgun (WGS) entry which is preliminary data.</text>
</comment>
<dbReference type="CDD" id="cd17546">
    <property type="entry name" value="REC_hyHK_CKI1_RcsC-like"/>
    <property type="match status" value="1"/>
</dbReference>
<dbReference type="GO" id="GO:0000156">
    <property type="term" value="F:phosphorelay response regulator activity"/>
    <property type="evidence" value="ECO:0007669"/>
    <property type="project" value="UniProtKB-ARBA"/>
</dbReference>
<dbReference type="PANTHER" id="PTHR45339:SF1">
    <property type="entry name" value="HYBRID SIGNAL TRANSDUCTION HISTIDINE KINASE J"/>
    <property type="match status" value="1"/>
</dbReference>
<keyword evidence="1 3" id="KW-0597">Phosphoprotein</keyword>
<dbReference type="Proteomes" id="UP000383932">
    <property type="component" value="Unassembled WGS sequence"/>
</dbReference>
<name>A0A5N5Q9X7_9AGAM</name>
<dbReference type="SUPFAM" id="SSF52172">
    <property type="entry name" value="CheY-like"/>
    <property type="match status" value="1"/>
</dbReference>
<feature type="compositionally biased region" description="Basic and acidic residues" evidence="4">
    <location>
        <begin position="614"/>
        <end position="629"/>
    </location>
</feature>
<evidence type="ECO:0000313" key="6">
    <source>
        <dbReference type="EMBL" id="KAB5588206.1"/>
    </source>
</evidence>
<gene>
    <name evidence="6" type="ORF">CTheo_8352</name>
</gene>
<feature type="region of interest" description="Disordered" evidence="4">
    <location>
        <begin position="556"/>
        <end position="643"/>
    </location>
</feature>
<protein>
    <submittedName>
        <fullName evidence="6">Response regulator mcs4</fullName>
    </submittedName>
</protein>
<dbReference type="PROSITE" id="PS50110">
    <property type="entry name" value="RESPONSE_REGULATORY"/>
    <property type="match status" value="1"/>
</dbReference>
<dbReference type="Pfam" id="PF00072">
    <property type="entry name" value="Response_reg"/>
    <property type="match status" value="1"/>
</dbReference>
<feature type="compositionally biased region" description="Gly residues" evidence="4">
    <location>
        <begin position="871"/>
        <end position="880"/>
    </location>
</feature>
<evidence type="ECO:0000259" key="5">
    <source>
        <dbReference type="PROSITE" id="PS50110"/>
    </source>
</evidence>
<dbReference type="FunFam" id="3.40.50.2300:FF:000146">
    <property type="entry name" value="Putative two-component response regulator SSK1p"/>
    <property type="match status" value="1"/>
</dbReference>
<feature type="domain" description="Response regulatory" evidence="5">
    <location>
        <begin position="651"/>
        <end position="798"/>
    </location>
</feature>